<dbReference type="Gene3D" id="1.20.120.1630">
    <property type="match status" value="1"/>
</dbReference>
<gene>
    <name evidence="2" type="ORF">SCHCODRAFT_74203</name>
</gene>
<dbReference type="RefSeq" id="XP_003035805.1">
    <property type="nucleotide sequence ID" value="XM_003035759.1"/>
</dbReference>
<organism evidence="3">
    <name type="scientific">Schizophyllum commune (strain H4-8 / FGSC 9210)</name>
    <name type="common">Split gill fungus</name>
    <dbReference type="NCBI Taxonomy" id="578458"/>
    <lineage>
        <taxon>Eukaryota</taxon>
        <taxon>Fungi</taxon>
        <taxon>Dikarya</taxon>
        <taxon>Basidiomycota</taxon>
        <taxon>Agaricomycotina</taxon>
        <taxon>Agaricomycetes</taxon>
        <taxon>Agaricomycetidae</taxon>
        <taxon>Agaricales</taxon>
        <taxon>Schizophyllaceae</taxon>
        <taxon>Schizophyllum</taxon>
    </lineage>
</organism>
<dbReference type="eggNOG" id="KOG4650">
    <property type="taxonomic scope" value="Eukaryota"/>
</dbReference>
<feature type="transmembrane region" description="Helical" evidence="1">
    <location>
        <begin position="120"/>
        <end position="140"/>
    </location>
</feature>
<evidence type="ECO:0000256" key="1">
    <source>
        <dbReference type="SAM" id="Phobius"/>
    </source>
</evidence>
<dbReference type="KEGG" id="scm:SCHCO_02695496"/>
<dbReference type="Pfam" id="PF06966">
    <property type="entry name" value="DUF1295"/>
    <property type="match status" value="1"/>
</dbReference>
<dbReference type="GO" id="GO:0016020">
    <property type="term" value="C:membrane"/>
    <property type="evidence" value="ECO:0007669"/>
    <property type="project" value="TreeGrafter"/>
</dbReference>
<dbReference type="HOGENOM" id="CLU_043418_1_0_1"/>
<dbReference type="GeneID" id="9595512"/>
<keyword evidence="1" id="KW-0812">Transmembrane</keyword>
<dbReference type="PANTHER" id="PTHR32251">
    <property type="entry name" value="3-OXO-5-ALPHA-STEROID 4-DEHYDROGENASE"/>
    <property type="match status" value="1"/>
</dbReference>
<evidence type="ECO:0000313" key="2">
    <source>
        <dbReference type="EMBL" id="EFJ00903.1"/>
    </source>
</evidence>
<dbReference type="AlphaFoldDB" id="D8PVR0"/>
<dbReference type="PANTHER" id="PTHR32251:SF17">
    <property type="entry name" value="STEROID 5-ALPHA REDUCTASE C-TERMINAL DOMAIN-CONTAINING PROTEIN"/>
    <property type="match status" value="1"/>
</dbReference>
<accession>D8PVR0</accession>
<dbReference type="VEuPathDB" id="FungiDB:SCHCODRAFT_02695496"/>
<feature type="transmembrane region" description="Helical" evidence="1">
    <location>
        <begin position="32"/>
        <end position="52"/>
    </location>
</feature>
<evidence type="ECO:0000313" key="3">
    <source>
        <dbReference type="Proteomes" id="UP000007431"/>
    </source>
</evidence>
<dbReference type="Proteomes" id="UP000007431">
    <property type="component" value="Unassembled WGS sequence"/>
</dbReference>
<dbReference type="InParanoid" id="D8PVR0"/>
<dbReference type="InterPro" id="IPR010721">
    <property type="entry name" value="UstE-like"/>
</dbReference>
<name>D8PVR0_SCHCM</name>
<reference evidence="2 3" key="1">
    <citation type="journal article" date="2010" name="Nat. Biotechnol.">
        <title>Genome sequence of the model mushroom Schizophyllum commune.</title>
        <authorList>
            <person name="Ohm R.A."/>
            <person name="de Jong J.F."/>
            <person name="Lugones L.G."/>
            <person name="Aerts A."/>
            <person name="Kothe E."/>
            <person name="Stajich J.E."/>
            <person name="de Vries R.P."/>
            <person name="Record E."/>
            <person name="Levasseur A."/>
            <person name="Baker S.E."/>
            <person name="Bartholomew K.A."/>
            <person name="Coutinho P.M."/>
            <person name="Erdmann S."/>
            <person name="Fowler T.J."/>
            <person name="Gathman A.C."/>
            <person name="Lombard V."/>
            <person name="Henrissat B."/>
            <person name="Knabe N."/>
            <person name="Kuees U."/>
            <person name="Lilly W.W."/>
            <person name="Lindquist E."/>
            <person name="Lucas S."/>
            <person name="Magnuson J.K."/>
            <person name="Piumi F."/>
            <person name="Raudaskoski M."/>
            <person name="Salamov A."/>
            <person name="Schmutz J."/>
            <person name="Schwarze F.W.M.R."/>
            <person name="vanKuyk P.A."/>
            <person name="Horton J.S."/>
            <person name="Grigoriev I.V."/>
            <person name="Woesten H.A.B."/>
        </authorList>
    </citation>
    <scope>NUCLEOTIDE SEQUENCE [LARGE SCALE GENOMIC DNA]</scope>
    <source>
        <strain evidence="3">H4-8 / FGSC 9210</strain>
    </source>
</reference>
<evidence type="ECO:0008006" key="4">
    <source>
        <dbReference type="Google" id="ProtNLM"/>
    </source>
</evidence>
<dbReference type="EMBL" id="GL377303">
    <property type="protein sequence ID" value="EFJ00903.1"/>
    <property type="molecule type" value="Genomic_DNA"/>
</dbReference>
<dbReference type="OrthoDB" id="67965at2759"/>
<feature type="transmembrane region" description="Helical" evidence="1">
    <location>
        <begin position="77"/>
        <end position="100"/>
    </location>
</feature>
<dbReference type="OMA" id="QANEKFY"/>
<sequence>MHVFSRLLPSLASAYALQAAFALYCVPTQNDIFYDLAGSLGFLSTTFVSLYYPHLKAKINGQPGSLPSLLSFAPRQLLLTGALSIWTVRLGLFFLFPRALKNGGDSRFDEIKKEPLKFTLFWLGQATWVFLVGLPVYMANTLPASLHPPLGARDYLSFSLFAGSLMFEMIADKQKSNWRAAKNAKQHDEKFISSGLWSISRHPNYVGEVGIQAGIWALATGTLQAGYFPPGSIALAGLSPIVTYLLLRKVSGVPPLEEAGDKKFGNDLGWAQYKKTVPIFWPGVSPK</sequence>
<proteinExistence type="predicted"/>
<protein>
    <recommendedName>
        <fullName evidence="4">Steroid 5-alpha reductase C-terminal domain-containing protein</fullName>
    </recommendedName>
</protein>
<keyword evidence="3" id="KW-1185">Reference proteome</keyword>
<keyword evidence="1" id="KW-1133">Transmembrane helix</keyword>
<keyword evidence="1" id="KW-0472">Membrane</keyword>